<protein>
    <submittedName>
        <fullName evidence="2">Uncharacterized protein</fullName>
    </submittedName>
</protein>
<evidence type="ECO:0000313" key="2">
    <source>
        <dbReference type="EMBL" id="MED6206074.1"/>
    </source>
</evidence>
<organism evidence="2 3">
    <name type="scientific">Stylosanthes scabra</name>
    <dbReference type="NCBI Taxonomy" id="79078"/>
    <lineage>
        <taxon>Eukaryota</taxon>
        <taxon>Viridiplantae</taxon>
        <taxon>Streptophyta</taxon>
        <taxon>Embryophyta</taxon>
        <taxon>Tracheophyta</taxon>
        <taxon>Spermatophyta</taxon>
        <taxon>Magnoliopsida</taxon>
        <taxon>eudicotyledons</taxon>
        <taxon>Gunneridae</taxon>
        <taxon>Pentapetalae</taxon>
        <taxon>rosids</taxon>
        <taxon>fabids</taxon>
        <taxon>Fabales</taxon>
        <taxon>Fabaceae</taxon>
        <taxon>Papilionoideae</taxon>
        <taxon>50 kb inversion clade</taxon>
        <taxon>dalbergioids sensu lato</taxon>
        <taxon>Dalbergieae</taxon>
        <taxon>Pterocarpus clade</taxon>
        <taxon>Stylosanthes</taxon>
    </lineage>
</organism>
<feature type="region of interest" description="Disordered" evidence="1">
    <location>
        <begin position="25"/>
        <end position="51"/>
    </location>
</feature>
<evidence type="ECO:0000313" key="3">
    <source>
        <dbReference type="Proteomes" id="UP001341840"/>
    </source>
</evidence>
<keyword evidence="3" id="KW-1185">Reference proteome</keyword>
<gene>
    <name evidence="2" type="ORF">PIB30_023599</name>
</gene>
<evidence type="ECO:0000256" key="1">
    <source>
        <dbReference type="SAM" id="MobiDB-lite"/>
    </source>
</evidence>
<dbReference type="Proteomes" id="UP001341840">
    <property type="component" value="Unassembled WGS sequence"/>
</dbReference>
<sequence>MENRRNAPINPAACEILSALIGRDDGQRPSTLTQPHGFVSDDRDDGLSPPHSLVKTRLTRERYPHPYKACFVLLPNRCGTSQVWLVTSGWTVTFGIRAGFESMCQRGRWASLRGWIVKSHIGWGGE</sequence>
<dbReference type="EMBL" id="JASCZI010241738">
    <property type="protein sequence ID" value="MED6206074.1"/>
    <property type="molecule type" value="Genomic_DNA"/>
</dbReference>
<name>A0ABU6Y7R5_9FABA</name>
<reference evidence="2 3" key="1">
    <citation type="journal article" date="2023" name="Plants (Basel)">
        <title>Bridging the Gap: Combining Genomics and Transcriptomics Approaches to Understand Stylosanthes scabra, an Orphan Legume from the Brazilian Caatinga.</title>
        <authorList>
            <person name="Ferreira-Neto J.R.C."/>
            <person name="da Silva M.D."/>
            <person name="Binneck E."/>
            <person name="de Melo N.F."/>
            <person name="da Silva R.H."/>
            <person name="de Melo A.L.T.M."/>
            <person name="Pandolfi V."/>
            <person name="Bustamante F.O."/>
            <person name="Brasileiro-Vidal A.C."/>
            <person name="Benko-Iseppon A.M."/>
        </authorList>
    </citation>
    <scope>NUCLEOTIDE SEQUENCE [LARGE SCALE GENOMIC DNA]</scope>
    <source>
        <tissue evidence="2">Leaves</tissue>
    </source>
</reference>
<accession>A0ABU6Y7R5</accession>
<comment type="caution">
    <text evidence="2">The sequence shown here is derived from an EMBL/GenBank/DDBJ whole genome shotgun (WGS) entry which is preliminary data.</text>
</comment>
<proteinExistence type="predicted"/>